<evidence type="ECO:0000313" key="1">
    <source>
        <dbReference type="EMBL" id="KAL0250089.1"/>
    </source>
</evidence>
<evidence type="ECO:0000313" key="2">
    <source>
        <dbReference type="Proteomes" id="UP000054399"/>
    </source>
</evidence>
<reference evidence="1" key="2">
    <citation type="submission" date="2024-01" db="EMBL/GenBank/DDBJ databases">
        <title>Comparative genomics of Cryptococcus and Kwoniella reveals pathogenesis evolution and contrasting modes of karyotype evolution via chromosome fusion or intercentromeric recombination.</title>
        <authorList>
            <person name="Coelho M.A."/>
            <person name="David-Palma M."/>
            <person name="Shea T."/>
            <person name="Bowers K."/>
            <person name="Mcginley-Smith S."/>
            <person name="Mohammad A.W."/>
            <person name="Gnirke A."/>
            <person name="Yurkov A.M."/>
            <person name="Nowrousian M."/>
            <person name="Sun S."/>
            <person name="Cuomo C.A."/>
            <person name="Heitman J."/>
        </authorList>
    </citation>
    <scope>NUCLEOTIDE SEQUENCE</scope>
    <source>
        <strain evidence="1">IND107</strain>
    </source>
</reference>
<sequence length="93" mass="10422">MSAVNLPYHCHHLQHAPAIPTTAVVLLTSLFQPYVNGVIVSRVLEFETSKIRLSCQANVVMAIVCRRSRPEQTLITGLQGVMFQHHYFCPSFA</sequence>
<comment type="caution">
    <text evidence="1">The sequence shown here is derived from an EMBL/GenBank/DDBJ whole genome shotgun (WGS) entry which is preliminary data.</text>
</comment>
<keyword evidence="2" id="KW-1185">Reference proteome</keyword>
<dbReference type="GeneID" id="91990250"/>
<protein>
    <submittedName>
        <fullName evidence="1">Uncharacterized protein</fullName>
    </submittedName>
</protein>
<reference evidence="1" key="1">
    <citation type="submission" date="2015-01" db="EMBL/GenBank/DDBJ databases">
        <authorList>
            <consortium name="The Broad Institute Genomics Platform"/>
            <person name="Cuomo C."/>
            <person name="Litvintseva A."/>
            <person name="Chen Y."/>
            <person name="Heitman J."/>
            <person name="Sun S."/>
            <person name="Springer D."/>
            <person name="Dromer F."/>
            <person name="Young S."/>
            <person name="Zeng Q."/>
            <person name="Gargeya S."/>
            <person name="Abouelleil A."/>
            <person name="Alvarado L."/>
            <person name="Chapman S.B."/>
            <person name="Gainer-Dewar J."/>
            <person name="Goldberg J."/>
            <person name="Griggs A."/>
            <person name="Gujja S."/>
            <person name="Hansen M."/>
            <person name="Howarth C."/>
            <person name="Imamovic A."/>
            <person name="Larimer J."/>
            <person name="Murphy C."/>
            <person name="Naylor J."/>
            <person name="Pearson M."/>
            <person name="Priest M."/>
            <person name="Roberts A."/>
            <person name="Saif S."/>
            <person name="Shea T."/>
            <person name="Sykes S."/>
            <person name="Wortman J."/>
            <person name="Nusbaum C."/>
            <person name="Birren B."/>
        </authorList>
    </citation>
    <scope>NUCLEOTIDE SEQUENCE</scope>
    <source>
        <strain evidence="1">IND107</strain>
    </source>
</reference>
<dbReference type="Proteomes" id="UP000054399">
    <property type="component" value="Unassembled WGS sequence"/>
</dbReference>
<organism evidence="1 2">
    <name type="scientific">Cryptococcus tetragattii IND107</name>
    <dbReference type="NCBI Taxonomy" id="1296105"/>
    <lineage>
        <taxon>Eukaryota</taxon>
        <taxon>Fungi</taxon>
        <taxon>Dikarya</taxon>
        <taxon>Basidiomycota</taxon>
        <taxon>Agaricomycotina</taxon>
        <taxon>Tremellomycetes</taxon>
        <taxon>Tremellales</taxon>
        <taxon>Cryptococcaceae</taxon>
        <taxon>Cryptococcus</taxon>
        <taxon>Cryptococcus gattii species complex</taxon>
    </lineage>
</organism>
<gene>
    <name evidence="1" type="ORF">I308_103394</name>
</gene>
<dbReference type="EMBL" id="ATAM02000005">
    <property type="protein sequence ID" value="KAL0250089.1"/>
    <property type="molecule type" value="Genomic_DNA"/>
</dbReference>
<dbReference type="RefSeq" id="XP_066614276.1">
    <property type="nucleotide sequence ID" value="XM_066757892.1"/>
</dbReference>
<accession>A0ABR3BT14</accession>
<proteinExistence type="predicted"/>
<name>A0ABR3BT14_9TREE</name>